<evidence type="ECO:0000313" key="2">
    <source>
        <dbReference type="Proteomes" id="UP000829817"/>
    </source>
</evidence>
<gene>
    <name evidence="1" type="ORF">LVJ83_05530</name>
</gene>
<sequence>MQPKWAGVCRVCTGAGEKPGCVAVVEGFAEAVRGLAQVLECHLMAGDSNFCCGWWLRI</sequence>
<protein>
    <submittedName>
        <fullName evidence="1">Lrp/AsnC ligand binding domain-containing protein</fullName>
    </submittedName>
</protein>
<dbReference type="RefSeq" id="WP_244787093.1">
    <property type="nucleotide sequence ID" value="NZ_CP091508.1"/>
</dbReference>
<organism evidence="1 2">
    <name type="scientific">Uruburuella testudinis</name>
    <dbReference type="NCBI Taxonomy" id="1282863"/>
    <lineage>
        <taxon>Bacteria</taxon>
        <taxon>Pseudomonadati</taxon>
        <taxon>Pseudomonadota</taxon>
        <taxon>Betaproteobacteria</taxon>
        <taxon>Neisseriales</taxon>
        <taxon>Neisseriaceae</taxon>
        <taxon>Uruburuella</taxon>
    </lineage>
</organism>
<accession>A0ABY4DV63</accession>
<evidence type="ECO:0000313" key="1">
    <source>
        <dbReference type="EMBL" id="UOO82922.1"/>
    </source>
</evidence>
<keyword evidence="2" id="KW-1185">Reference proteome</keyword>
<reference evidence="1 2" key="1">
    <citation type="journal article" date="2022" name="Res Sq">
        <title>Evolution of multicellular longitudinally dividing oral cavity symbionts (Neisseriaceae).</title>
        <authorList>
            <person name="Nyongesa S."/>
            <person name="Weber P."/>
            <person name="Bernet E."/>
            <person name="Pullido F."/>
            <person name="Nieckarz M."/>
            <person name="Delaby M."/>
            <person name="Nieves C."/>
            <person name="Viehboeck T."/>
            <person name="Krause N."/>
            <person name="Rivera-Millot A."/>
            <person name="Nakamura A."/>
            <person name="Vischer N."/>
            <person name="VanNieuwenhze M."/>
            <person name="Brun Y."/>
            <person name="Cava F."/>
            <person name="Bulgheresi S."/>
            <person name="Veyrier F."/>
        </authorList>
    </citation>
    <scope>NUCLEOTIDE SEQUENCE [LARGE SCALE GENOMIC DNA]</scope>
    <source>
        <strain evidence="1 2">CCUG 63373m</strain>
    </source>
</reference>
<proteinExistence type="predicted"/>
<dbReference type="Proteomes" id="UP000829817">
    <property type="component" value="Chromosome"/>
</dbReference>
<name>A0ABY4DV63_9NEIS</name>
<dbReference type="EMBL" id="CP091508">
    <property type="protein sequence ID" value="UOO82922.1"/>
    <property type="molecule type" value="Genomic_DNA"/>
</dbReference>